<feature type="transmembrane region" description="Helical" evidence="1">
    <location>
        <begin position="32"/>
        <end position="49"/>
    </location>
</feature>
<dbReference type="Proteomes" id="UP001164803">
    <property type="component" value="Chromosome"/>
</dbReference>
<sequence length="55" mass="6243">MKRRMLSFVIYFLVLFIGGLIINAIFKHHLDVLTAFSVALGVALGLYSFPKLMKK</sequence>
<name>A0ABY6YX80_9BACL</name>
<feature type="transmembrane region" description="Helical" evidence="1">
    <location>
        <begin position="7"/>
        <end position="26"/>
    </location>
</feature>
<keyword evidence="1" id="KW-0812">Transmembrane</keyword>
<keyword evidence="3" id="KW-1185">Reference proteome</keyword>
<keyword evidence="1" id="KW-1133">Transmembrane helix</keyword>
<dbReference type="EMBL" id="CP104064">
    <property type="protein sequence ID" value="WAH35198.1"/>
    <property type="molecule type" value="Genomic_DNA"/>
</dbReference>
<evidence type="ECO:0000256" key="1">
    <source>
        <dbReference type="SAM" id="Phobius"/>
    </source>
</evidence>
<accession>A0ABY6YX80</accession>
<evidence type="ECO:0000313" key="2">
    <source>
        <dbReference type="EMBL" id="WAH35198.1"/>
    </source>
</evidence>
<reference evidence="2" key="1">
    <citation type="submission" date="2022-08" db="EMBL/GenBank/DDBJ databases">
        <title>Alicyclobacillus dauci DSM2870, complete genome.</title>
        <authorList>
            <person name="Wang Q."/>
            <person name="Cai R."/>
            <person name="Wang Z."/>
        </authorList>
    </citation>
    <scope>NUCLEOTIDE SEQUENCE</scope>
    <source>
        <strain evidence="2">DSM 28700</strain>
    </source>
</reference>
<evidence type="ECO:0000313" key="3">
    <source>
        <dbReference type="Proteomes" id="UP001164803"/>
    </source>
</evidence>
<evidence type="ECO:0008006" key="4">
    <source>
        <dbReference type="Google" id="ProtNLM"/>
    </source>
</evidence>
<protein>
    <recommendedName>
        <fullName evidence="4">PEP-CTERM protein-sorting domain-containing protein</fullName>
    </recommendedName>
</protein>
<gene>
    <name evidence="2" type="ORF">NZD86_12830</name>
</gene>
<proteinExistence type="predicted"/>
<keyword evidence="1" id="KW-0472">Membrane</keyword>
<dbReference type="RefSeq" id="WP_268042191.1">
    <property type="nucleotide sequence ID" value="NZ_CP104064.1"/>
</dbReference>
<organism evidence="2 3">
    <name type="scientific">Alicyclobacillus dauci</name>
    <dbReference type="NCBI Taxonomy" id="1475485"/>
    <lineage>
        <taxon>Bacteria</taxon>
        <taxon>Bacillati</taxon>
        <taxon>Bacillota</taxon>
        <taxon>Bacilli</taxon>
        <taxon>Bacillales</taxon>
        <taxon>Alicyclobacillaceae</taxon>
        <taxon>Alicyclobacillus</taxon>
    </lineage>
</organism>